<keyword evidence="5" id="KW-0443">Lipid metabolism</keyword>
<keyword evidence="7 11" id="KW-0012">Acyltransferase</keyword>
<dbReference type="EMBL" id="PYGB01000006">
    <property type="protein sequence ID" value="PSK86015.1"/>
    <property type="molecule type" value="Genomic_DNA"/>
</dbReference>
<reference evidence="11 12" key="1">
    <citation type="submission" date="2017-03" db="EMBL/GenBank/DDBJ databases">
        <authorList>
            <person name="Afonso C.L."/>
            <person name="Miller P.J."/>
            <person name="Scott M.A."/>
            <person name="Spackman E."/>
            <person name="Goraichik I."/>
            <person name="Dimitrov K.M."/>
            <person name="Suarez D.L."/>
            <person name="Swayne D.E."/>
        </authorList>
    </citation>
    <scope>NUCLEOTIDE SEQUENCE [LARGE SCALE GENOMIC DNA]</scope>
    <source>
        <strain evidence="11 12">CECT 8367</strain>
    </source>
</reference>
<dbReference type="Pfam" id="PF01553">
    <property type="entry name" value="Acyltransferase"/>
    <property type="match status" value="1"/>
</dbReference>
<evidence type="ECO:0000256" key="7">
    <source>
        <dbReference type="ARBA" id="ARBA00023315"/>
    </source>
</evidence>
<keyword evidence="4 8" id="KW-1133">Transmembrane helix</keyword>
<sequence>MNDTPQRLTWHGAEPTPWDGPDLRGWLRVAWRGPMLVLAMLGALIILLVLRPLERRIWGLERPLTSRITRAACRAGLAILGPRLRVTGEPMAGHGAMVANHSSWLDIFALNARASVYFVSKAEVADWPGIGWLARATGTVFIRRDRREATAQVRLLRERLAHGHRLVFFPEGTSTDGRRVLPFKPTLFAAFLSPDQPDLEIQPVSLVYRAPETAESRFYGWWGDMDFGPHMLRMLSTRRHGVIEVVYHPALRVADHPDRKALARTLEAQVRAGLDAAGALGRSQPAIAEA</sequence>
<evidence type="ECO:0000256" key="3">
    <source>
        <dbReference type="ARBA" id="ARBA00022692"/>
    </source>
</evidence>
<dbReference type="SMART" id="SM00563">
    <property type="entry name" value="PlsC"/>
    <property type="match status" value="1"/>
</dbReference>
<dbReference type="CDD" id="cd07989">
    <property type="entry name" value="LPLAT_AGPAT-like"/>
    <property type="match status" value="1"/>
</dbReference>
<feature type="transmembrane region" description="Helical" evidence="8">
    <location>
        <begin position="29"/>
        <end position="50"/>
    </location>
</feature>
<name>A0A1X6ZHG8_9RHOB</name>
<evidence type="ECO:0000256" key="6">
    <source>
        <dbReference type="ARBA" id="ARBA00023136"/>
    </source>
</evidence>
<dbReference type="InterPro" id="IPR002123">
    <property type="entry name" value="Plipid/glycerol_acylTrfase"/>
</dbReference>
<gene>
    <name evidence="10" type="ORF">CLV79_10622</name>
    <name evidence="11" type="ORF">LOS8367_02358</name>
</gene>
<evidence type="ECO:0000256" key="8">
    <source>
        <dbReference type="SAM" id="Phobius"/>
    </source>
</evidence>
<evidence type="ECO:0000313" key="10">
    <source>
        <dbReference type="EMBL" id="PSK86015.1"/>
    </source>
</evidence>
<dbReference type="GO" id="GO:0016020">
    <property type="term" value="C:membrane"/>
    <property type="evidence" value="ECO:0007669"/>
    <property type="project" value="UniProtKB-SubCell"/>
</dbReference>
<dbReference type="RefSeq" id="WP_085896691.1">
    <property type="nucleotide sequence ID" value="NZ_FWFY01000006.1"/>
</dbReference>
<evidence type="ECO:0000313" key="13">
    <source>
        <dbReference type="Proteomes" id="UP000240624"/>
    </source>
</evidence>
<dbReference type="GO" id="GO:0016746">
    <property type="term" value="F:acyltransferase activity"/>
    <property type="evidence" value="ECO:0007669"/>
    <property type="project" value="UniProtKB-KW"/>
</dbReference>
<feature type="domain" description="Phospholipid/glycerol acyltransferase" evidence="9">
    <location>
        <begin position="95"/>
        <end position="209"/>
    </location>
</feature>
<dbReference type="EMBL" id="FWFY01000006">
    <property type="protein sequence ID" value="SLN51371.1"/>
    <property type="molecule type" value="Genomic_DNA"/>
</dbReference>
<keyword evidence="6 8" id="KW-0472">Membrane</keyword>
<comment type="subcellular location">
    <subcellularLocation>
        <location evidence="1">Membrane</location>
    </subcellularLocation>
</comment>
<evidence type="ECO:0000256" key="4">
    <source>
        <dbReference type="ARBA" id="ARBA00022989"/>
    </source>
</evidence>
<dbReference type="Proteomes" id="UP000240624">
    <property type="component" value="Unassembled WGS sequence"/>
</dbReference>
<evidence type="ECO:0000256" key="5">
    <source>
        <dbReference type="ARBA" id="ARBA00023098"/>
    </source>
</evidence>
<dbReference type="SUPFAM" id="SSF69593">
    <property type="entry name" value="Glycerol-3-phosphate (1)-acyltransferase"/>
    <property type="match status" value="1"/>
</dbReference>
<keyword evidence="13" id="KW-1185">Reference proteome</keyword>
<dbReference type="GO" id="GO:0006629">
    <property type="term" value="P:lipid metabolic process"/>
    <property type="evidence" value="ECO:0007669"/>
    <property type="project" value="UniProtKB-KW"/>
</dbReference>
<dbReference type="OrthoDB" id="9806880at2"/>
<keyword evidence="3 8" id="KW-0812">Transmembrane</keyword>
<proteinExistence type="predicted"/>
<dbReference type="Proteomes" id="UP000193495">
    <property type="component" value="Unassembled WGS sequence"/>
</dbReference>
<evidence type="ECO:0000256" key="1">
    <source>
        <dbReference type="ARBA" id="ARBA00004370"/>
    </source>
</evidence>
<evidence type="ECO:0000313" key="12">
    <source>
        <dbReference type="Proteomes" id="UP000193495"/>
    </source>
</evidence>
<keyword evidence="2 11" id="KW-0808">Transferase</keyword>
<evidence type="ECO:0000259" key="9">
    <source>
        <dbReference type="SMART" id="SM00563"/>
    </source>
</evidence>
<evidence type="ECO:0000313" key="11">
    <source>
        <dbReference type="EMBL" id="SLN51371.1"/>
    </source>
</evidence>
<reference evidence="10 13" key="2">
    <citation type="submission" date="2018-03" db="EMBL/GenBank/DDBJ databases">
        <title>Genomic Encyclopedia of Archaeal and Bacterial Type Strains, Phase II (KMG-II): from individual species to whole genera.</title>
        <authorList>
            <person name="Goeker M."/>
        </authorList>
    </citation>
    <scope>NUCLEOTIDE SEQUENCE [LARGE SCALE GENOMIC DNA]</scope>
    <source>
        <strain evidence="10 13">DSM 29956</strain>
    </source>
</reference>
<dbReference type="PANTHER" id="PTHR23063">
    <property type="entry name" value="PHOSPHOLIPID ACYLTRANSFERASE"/>
    <property type="match status" value="1"/>
</dbReference>
<evidence type="ECO:0000256" key="2">
    <source>
        <dbReference type="ARBA" id="ARBA00022679"/>
    </source>
</evidence>
<organism evidence="11 12">
    <name type="scientific">Limimaricola soesokkakensis</name>
    <dbReference type="NCBI Taxonomy" id="1343159"/>
    <lineage>
        <taxon>Bacteria</taxon>
        <taxon>Pseudomonadati</taxon>
        <taxon>Pseudomonadota</taxon>
        <taxon>Alphaproteobacteria</taxon>
        <taxon>Rhodobacterales</taxon>
        <taxon>Paracoccaceae</taxon>
        <taxon>Limimaricola</taxon>
    </lineage>
</organism>
<dbReference type="PANTHER" id="PTHR23063:SF52">
    <property type="entry name" value="LYSOPHOSPHATIDYLCHOLINE ACYLTRANSFERASE"/>
    <property type="match status" value="1"/>
</dbReference>
<dbReference type="AlphaFoldDB" id="A0A1X6ZHG8"/>
<protein>
    <submittedName>
        <fullName evidence="11">2-acyl-glycerophospho-ethanolamine acyltransferase</fullName>
    </submittedName>
    <submittedName>
        <fullName evidence="10">Lyso-ornithine lipid acyltransferase</fullName>
    </submittedName>
</protein>
<accession>A0A1X6ZHG8</accession>